<dbReference type="EMBL" id="JAPFFF010000009">
    <property type="protein sequence ID" value="KAK8882086.1"/>
    <property type="molecule type" value="Genomic_DNA"/>
</dbReference>
<sequence length="279" mass="32166">MKLSNFPPFPGKPPQKNKLIAEQSYFWDVLHQIEVPFIYYLQKINCITNTVKFWNYFSRLGKSKTVSFFPLLLYSLGFPDQAKTLAKSLIFYGLFSSFGKLVMKRRRPGSFPEVFALGCSKSSSFPSRHVIGTTIIAHFIPLEIPLIIMMILSRILLGLHYPTDCFVGFFFGRFCLFCSQFVNDKNLILFLLLLDMRLWRSAGKICAGVLPIIMAPNISVSKYCSPLFLFYFLFKKLILDKTIEKKSLKETMRLLASYCLTVFIIVKSNEFIELSNIKN</sequence>
<keyword evidence="4" id="KW-1185">Reference proteome</keyword>
<proteinExistence type="predicted"/>
<protein>
    <recommendedName>
        <fullName evidence="2">Phosphatidic acid phosphatase type 2/haloperoxidase domain-containing protein</fullName>
    </recommendedName>
</protein>
<name>A0ABR2JT74_9EUKA</name>
<accession>A0ABR2JT74</accession>
<feature type="transmembrane region" description="Helical" evidence="1">
    <location>
        <begin position="169"/>
        <end position="193"/>
    </location>
</feature>
<organism evidence="3 4">
    <name type="scientific">Tritrichomonas musculus</name>
    <dbReference type="NCBI Taxonomy" id="1915356"/>
    <lineage>
        <taxon>Eukaryota</taxon>
        <taxon>Metamonada</taxon>
        <taxon>Parabasalia</taxon>
        <taxon>Tritrichomonadida</taxon>
        <taxon>Tritrichomonadidae</taxon>
        <taxon>Tritrichomonas</taxon>
    </lineage>
</organism>
<comment type="caution">
    <text evidence="3">The sequence shown here is derived from an EMBL/GenBank/DDBJ whole genome shotgun (WGS) entry which is preliminary data.</text>
</comment>
<reference evidence="3 4" key="1">
    <citation type="submission" date="2024-04" db="EMBL/GenBank/DDBJ databases">
        <title>Tritrichomonas musculus Genome.</title>
        <authorList>
            <person name="Alves-Ferreira E."/>
            <person name="Grigg M."/>
            <person name="Lorenzi H."/>
            <person name="Galac M."/>
        </authorList>
    </citation>
    <scope>NUCLEOTIDE SEQUENCE [LARGE SCALE GENOMIC DNA]</scope>
    <source>
        <strain evidence="3 4">EAF2021</strain>
    </source>
</reference>
<keyword evidence="1" id="KW-0812">Transmembrane</keyword>
<evidence type="ECO:0000256" key="1">
    <source>
        <dbReference type="SAM" id="Phobius"/>
    </source>
</evidence>
<gene>
    <name evidence="3" type="ORF">M9Y10_044726</name>
</gene>
<feature type="transmembrane region" description="Helical" evidence="1">
    <location>
        <begin position="205"/>
        <end position="234"/>
    </location>
</feature>
<keyword evidence="1" id="KW-0472">Membrane</keyword>
<keyword evidence="1" id="KW-1133">Transmembrane helix</keyword>
<dbReference type="Gene3D" id="1.20.144.10">
    <property type="entry name" value="Phosphatidic acid phosphatase type 2/haloperoxidase"/>
    <property type="match status" value="1"/>
</dbReference>
<feature type="transmembrane region" description="Helical" evidence="1">
    <location>
        <begin position="130"/>
        <end position="157"/>
    </location>
</feature>
<feature type="transmembrane region" description="Helical" evidence="1">
    <location>
        <begin position="254"/>
        <end position="272"/>
    </location>
</feature>
<dbReference type="InterPro" id="IPR036938">
    <property type="entry name" value="PAP2/HPO_sf"/>
</dbReference>
<dbReference type="PANTHER" id="PTHR14969">
    <property type="entry name" value="SPHINGOSINE-1-PHOSPHATE PHOSPHOHYDROLASE"/>
    <property type="match status" value="1"/>
</dbReference>
<dbReference type="InterPro" id="IPR000326">
    <property type="entry name" value="PAP2/HPO"/>
</dbReference>
<evidence type="ECO:0000313" key="3">
    <source>
        <dbReference type="EMBL" id="KAK8882086.1"/>
    </source>
</evidence>
<dbReference type="Pfam" id="PF01569">
    <property type="entry name" value="PAP2"/>
    <property type="match status" value="1"/>
</dbReference>
<dbReference type="PANTHER" id="PTHR14969:SF13">
    <property type="entry name" value="AT30094P"/>
    <property type="match status" value="1"/>
</dbReference>
<dbReference type="SUPFAM" id="SSF48317">
    <property type="entry name" value="Acid phosphatase/Vanadium-dependent haloperoxidase"/>
    <property type="match status" value="1"/>
</dbReference>
<evidence type="ECO:0000259" key="2">
    <source>
        <dbReference type="Pfam" id="PF01569"/>
    </source>
</evidence>
<feature type="domain" description="Phosphatidic acid phosphatase type 2/haloperoxidase" evidence="2">
    <location>
        <begin position="85"/>
        <end position="182"/>
    </location>
</feature>
<evidence type="ECO:0000313" key="4">
    <source>
        <dbReference type="Proteomes" id="UP001470230"/>
    </source>
</evidence>
<dbReference type="Proteomes" id="UP001470230">
    <property type="component" value="Unassembled WGS sequence"/>
</dbReference>
<dbReference type="CDD" id="cd01610">
    <property type="entry name" value="PAP2_like"/>
    <property type="match status" value="1"/>
</dbReference>